<dbReference type="EMBL" id="PP511791">
    <property type="protein sequence ID" value="XCD07522.1"/>
    <property type="molecule type" value="Genomic_DNA"/>
</dbReference>
<proteinExistence type="predicted"/>
<protein>
    <recommendedName>
        <fullName evidence="2">C2H2-type domain-containing protein</fullName>
    </recommendedName>
</protein>
<sequence length="170" mass="19632">MTEQEAEIKRVINYIRSCRNVGIDTTITIDKSKSHFILNALEEIQQYRALGTPEQLKVMKESALSSLELANICAALEQLKKYEAIGTLEELREAREKQVPKKPILSMNEQSGMFVDYADGHGEYKVQTNNWWRCPYCNSVVGQRVIVHKHVHDQRKKKYCEDCGQAISWE</sequence>
<name>A0AAU8B5C9_9CAUD</name>
<accession>A0AAU8B5C9</accession>
<organism evidence="1">
    <name type="scientific">Dulem virus 39</name>
    <dbReference type="NCBI Taxonomy" id="3145757"/>
    <lineage>
        <taxon>Viruses</taxon>
        <taxon>Duplodnaviria</taxon>
        <taxon>Heunggongvirae</taxon>
        <taxon>Uroviricota</taxon>
        <taxon>Caudoviricetes</taxon>
    </lineage>
</organism>
<evidence type="ECO:0008006" key="2">
    <source>
        <dbReference type="Google" id="ProtNLM"/>
    </source>
</evidence>
<reference evidence="1" key="1">
    <citation type="submission" date="2024-03" db="EMBL/GenBank/DDBJ databases">
        <title>Diverse circular DNA viruses in blood, oral, and fecal samples of captive lemurs.</title>
        <authorList>
            <person name="Paietta E.N."/>
            <person name="Kraberger S."/>
            <person name="Lund M.C."/>
            <person name="Custer J.M."/>
            <person name="Vargas K.M."/>
            <person name="Ehmke E.E."/>
            <person name="Yoder A.D."/>
            <person name="Varsani A."/>
        </authorList>
    </citation>
    <scope>NUCLEOTIDE SEQUENCE</scope>
    <source>
        <strain evidence="1">Duke_28FS_1</strain>
    </source>
</reference>
<evidence type="ECO:0000313" key="1">
    <source>
        <dbReference type="EMBL" id="XCD07522.1"/>
    </source>
</evidence>